<keyword evidence="1" id="KW-0472">Membrane</keyword>
<gene>
    <name evidence="2" type="ORF">LSH36_100g09009</name>
</gene>
<reference evidence="2" key="1">
    <citation type="journal article" date="2023" name="Mol. Biol. Evol.">
        <title>Third-Generation Sequencing Reveals the Adaptive Role of the Epigenome in Three Deep-Sea Polychaetes.</title>
        <authorList>
            <person name="Perez M."/>
            <person name="Aroh O."/>
            <person name="Sun Y."/>
            <person name="Lan Y."/>
            <person name="Juniper S.K."/>
            <person name="Young C.R."/>
            <person name="Angers B."/>
            <person name="Qian P.Y."/>
        </authorList>
    </citation>
    <scope>NUCLEOTIDE SEQUENCE</scope>
    <source>
        <strain evidence="2">P08H-3</strain>
    </source>
</reference>
<sequence length="150" mass="17297">MKPADASKFFDAVKLTDADFVSIVCINTDMFCIYIRLIARQKNIQNTLNAIHRFDADLKDYFLWLTKVDLVLKRHDEMTANRNASDDDLQEVTRAFKLSLVSPGYDSQVLSLFDGGWYYRSCRPRVPLLGSRNEIWRRIGIGFGWCCDCG</sequence>
<keyword evidence="3" id="KW-1185">Reference proteome</keyword>
<keyword evidence="1" id="KW-1133">Transmembrane helix</keyword>
<evidence type="ECO:0000256" key="1">
    <source>
        <dbReference type="SAM" id="Phobius"/>
    </source>
</evidence>
<comment type="caution">
    <text evidence="2">The sequence shown here is derived from an EMBL/GenBank/DDBJ whole genome shotgun (WGS) entry which is preliminary data.</text>
</comment>
<name>A0AAD9JZH5_9ANNE</name>
<dbReference type="EMBL" id="JAODUP010000100">
    <property type="protein sequence ID" value="KAK2162348.1"/>
    <property type="molecule type" value="Genomic_DNA"/>
</dbReference>
<accession>A0AAD9JZH5</accession>
<feature type="transmembrane region" description="Helical" evidence="1">
    <location>
        <begin position="20"/>
        <end position="39"/>
    </location>
</feature>
<dbReference type="AlphaFoldDB" id="A0AAD9JZH5"/>
<keyword evidence="1" id="KW-0812">Transmembrane</keyword>
<dbReference type="Proteomes" id="UP001208570">
    <property type="component" value="Unassembled WGS sequence"/>
</dbReference>
<evidence type="ECO:0000313" key="2">
    <source>
        <dbReference type="EMBL" id="KAK2162348.1"/>
    </source>
</evidence>
<proteinExistence type="predicted"/>
<evidence type="ECO:0000313" key="3">
    <source>
        <dbReference type="Proteomes" id="UP001208570"/>
    </source>
</evidence>
<organism evidence="2 3">
    <name type="scientific">Paralvinella palmiformis</name>
    <dbReference type="NCBI Taxonomy" id="53620"/>
    <lineage>
        <taxon>Eukaryota</taxon>
        <taxon>Metazoa</taxon>
        <taxon>Spiralia</taxon>
        <taxon>Lophotrochozoa</taxon>
        <taxon>Annelida</taxon>
        <taxon>Polychaeta</taxon>
        <taxon>Sedentaria</taxon>
        <taxon>Canalipalpata</taxon>
        <taxon>Terebellida</taxon>
        <taxon>Terebelliformia</taxon>
        <taxon>Alvinellidae</taxon>
        <taxon>Paralvinella</taxon>
    </lineage>
</organism>
<protein>
    <submittedName>
        <fullName evidence="2">Uncharacterized protein</fullName>
    </submittedName>
</protein>